<protein>
    <submittedName>
        <fullName evidence="1">Uncharacterized protein</fullName>
    </submittedName>
</protein>
<evidence type="ECO:0000313" key="1">
    <source>
        <dbReference type="EMBL" id="CCQ19208.1"/>
    </source>
</evidence>
<sequence length="108" mass="12658">MYIYTSCYCTVTVIITYHDTYLCNVGGSLHCINNLTLPDKGIPSHIRKYRDIINVDTAKFGYIKKFFREILNSIGIGSFKMKEVTIIILYLLYFSDRYLTYCHESQLF</sequence>
<dbReference type="EMBL" id="HF562920">
    <property type="protein sequence ID" value="CCQ19208.1"/>
    <property type="molecule type" value="Genomic_DNA"/>
</dbReference>
<gene>
    <name evidence="1" type="primary">CskBV_23.4</name>
    <name evidence="1" type="ORF">CSKBV_23.4</name>
</gene>
<proteinExistence type="predicted"/>
<name>S0DHB4_9VIRU</name>
<organism evidence="1">
    <name type="scientific">Cotesia sesamiae Kitale bracovirus</name>
    <dbReference type="NCBI Taxonomy" id="452648"/>
    <lineage>
        <taxon>Viruses</taxon>
        <taxon>Viruses incertae sedis</taxon>
        <taxon>Polydnaviriformidae</taxon>
        <taxon>Bracoviriform</taxon>
        <taxon>Cotesia sesamiae bracovirus</taxon>
    </lineage>
</organism>
<accession>S0DHB4</accession>
<reference evidence="1" key="1">
    <citation type="journal article" date="2013" name="PLoS ONE">
        <title>Adaptive selection on bracovirus genomes drives the specialization of cotesia parasitoid wasps.</title>
        <authorList>
            <person name="Jancek S."/>
            <person name="Bezier A."/>
            <person name="Gayral P."/>
            <person name="Paillusson C."/>
            <person name="Kaiser L."/>
            <person name="Dupas S."/>
            <person name="Le Ru B.P."/>
            <person name="Barbe V."/>
            <person name="Periquet G."/>
            <person name="Drezen J.-M."/>
            <person name="Herniou E.A."/>
        </authorList>
    </citation>
    <scope>NUCLEOTIDE SEQUENCE</scope>
    <source>
        <strain evidence="1">Kitale</strain>
    </source>
</reference>